<dbReference type="GO" id="GO:0008270">
    <property type="term" value="F:zinc ion binding"/>
    <property type="evidence" value="ECO:0007669"/>
    <property type="project" value="InterPro"/>
</dbReference>
<dbReference type="PROSITE" id="PS00903">
    <property type="entry name" value="CYT_DCMP_DEAMINASES_1"/>
    <property type="match status" value="1"/>
</dbReference>
<dbReference type="InterPro" id="IPR016192">
    <property type="entry name" value="APOBEC/CMP_deaminase_Zn-bd"/>
</dbReference>
<reference evidence="8" key="1">
    <citation type="journal article" date="2021" name="Proc. Natl. Acad. Sci. U.S.A.">
        <title>A Catalog of Tens of Thousands of Viruses from Human Metagenomes Reveals Hidden Associations with Chronic Diseases.</title>
        <authorList>
            <person name="Tisza M.J."/>
            <person name="Buck C.B."/>
        </authorList>
    </citation>
    <scope>NUCLEOTIDE SEQUENCE</scope>
    <source>
        <strain evidence="8">CtLfk13</strain>
    </source>
</reference>
<keyword evidence="3" id="KW-0378">Hydrolase</keyword>
<organism evidence="8">
    <name type="scientific">Siphoviridae sp. ctLfk13</name>
    <dbReference type="NCBI Taxonomy" id="2826251"/>
    <lineage>
        <taxon>Viruses</taxon>
        <taxon>Duplodnaviria</taxon>
        <taxon>Heunggongvirae</taxon>
        <taxon>Uroviricota</taxon>
        <taxon>Caudoviricetes</taxon>
    </lineage>
</organism>
<dbReference type="PIRSF" id="PIRSF006019">
    <property type="entry name" value="dCMP_deaminase"/>
    <property type="match status" value="1"/>
</dbReference>
<dbReference type="Gene3D" id="3.40.140.10">
    <property type="entry name" value="Cytidine Deaminase, domain 2"/>
    <property type="match status" value="1"/>
</dbReference>
<dbReference type="GO" id="GO:0006220">
    <property type="term" value="P:pyrimidine nucleotide metabolic process"/>
    <property type="evidence" value="ECO:0007669"/>
    <property type="project" value="InterPro"/>
</dbReference>
<proteinExistence type="inferred from homology"/>
<evidence type="ECO:0000256" key="4">
    <source>
        <dbReference type="ARBA" id="ARBA00022833"/>
    </source>
</evidence>
<dbReference type="InterPro" id="IPR016193">
    <property type="entry name" value="Cytidine_deaminase-like"/>
</dbReference>
<dbReference type="EMBL" id="BK015040">
    <property type="protein sequence ID" value="DAD88343.1"/>
    <property type="molecule type" value="Genomic_DNA"/>
</dbReference>
<dbReference type="SUPFAM" id="SSF53927">
    <property type="entry name" value="Cytidine deaminase-like"/>
    <property type="match status" value="1"/>
</dbReference>
<keyword evidence="4 6" id="KW-0862">Zinc</keyword>
<feature type="binding site" evidence="6">
    <location>
        <position position="66"/>
    </location>
    <ligand>
        <name>Zn(2+)</name>
        <dbReference type="ChEBI" id="CHEBI:29105"/>
        <note>catalytic</note>
    </ligand>
</feature>
<protein>
    <submittedName>
        <fullName evidence="8">Deoxycytidylate deaminase</fullName>
    </submittedName>
</protein>
<dbReference type="InterPro" id="IPR002125">
    <property type="entry name" value="CMP_dCMP_dom"/>
</dbReference>
<dbReference type="Pfam" id="PF00383">
    <property type="entry name" value="dCMP_cyt_deam_1"/>
    <property type="match status" value="1"/>
</dbReference>
<evidence type="ECO:0000256" key="5">
    <source>
        <dbReference type="PIRSR" id="PIRSR006019-1"/>
    </source>
</evidence>
<evidence type="ECO:0000313" key="8">
    <source>
        <dbReference type="EMBL" id="DAD88343.1"/>
    </source>
</evidence>
<feature type="binding site" evidence="6">
    <location>
        <position position="94"/>
    </location>
    <ligand>
        <name>Zn(2+)</name>
        <dbReference type="ChEBI" id="CHEBI:29105"/>
        <note>catalytic</note>
    </ligand>
</feature>
<dbReference type="PANTHER" id="PTHR11086:SF18">
    <property type="entry name" value="DEOXYCYTIDYLATE DEAMINASE"/>
    <property type="match status" value="1"/>
</dbReference>
<evidence type="ECO:0000256" key="6">
    <source>
        <dbReference type="PIRSR" id="PIRSR006019-2"/>
    </source>
</evidence>
<evidence type="ECO:0000259" key="7">
    <source>
        <dbReference type="PROSITE" id="PS51747"/>
    </source>
</evidence>
<evidence type="ECO:0000256" key="1">
    <source>
        <dbReference type="ARBA" id="ARBA00006576"/>
    </source>
</evidence>
<comment type="similarity">
    <text evidence="1">Belongs to the cytidine and deoxycytidylate deaminase family.</text>
</comment>
<evidence type="ECO:0000256" key="2">
    <source>
        <dbReference type="ARBA" id="ARBA00022723"/>
    </source>
</evidence>
<comment type="cofactor">
    <cofactor evidence="6">
        <name>Zn(2+)</name>
        <dbReference type="ChEBI" id="CHEBI:29105"/>
    </cofactor>
</comment>
<dbReference type="InterPro" id="IPR016473">
    <property type="entry name" value="dCMP_deaminase"/>
</dbReference>
<feature type="binding site" evidence="6">
    <location>
        <position position="91"/>
    </location>
    <ligand>
        <name>Zn(2+)</name>
        <dbReference type="ChEBI" id="CHEBI:29105"/>
        <note>catalytic</note>
    </ligand>
</feature>
<sequence length="135" mass="14951">MREYIKAARDEAAKSRCDRAHVGCVIVDRATGQVVSRAFNETPHGLEPCDTGGHRIVDNHCVNTVHAERNAIRKMKEHGSEYTLYVTHYPCQGCAHLISSCPEIVEVVYLGDYRNSSEATALLSGLSKGVHRVEE</sequence>
<dbReference type="InterPro" id="IPR015517">
    <property type="entry name" value="dCMP_deaminase-rel"/>
</dbReference>
<feature type="active site" description="Proton donor" evidence="5">
    <location>
        <position position="68"/>
    </location>
</feature>
<name>A0A8S5N1W0_9CAUD</name>
<feature type="domain" description="CMP/dCMP-type deaminase" evidence="7">
    <location>
        <begin position="1"/>
        <end position="123"/>
    </location>
</feature>
<dbReference type="PANTHER" id="PTHR11086">
    <property type="entry name" value="DEOXYCYTIDYLATE DEAMINASE-RELATED"/>
    <property type="match status" value="1"/>
</dbReference>
<accession>A0A8S5N1W0</accession>
<evidence type="ECO:0000256" key="3">
    <source>
        <dbReference type="ARBA" id="ARBA00022801"/>
    </source>
</evidence>
<dbReference type="PROSITE" id="PS51747">
    <property type="entry name" value="CYT_DCMP_DEAMINASES_2"/>
    <property type="match status" value="1"/>
</dbReference>
<keyword evidence="2 6" id="KW-0479">Metal-binding</keyword>
<dbReference type="GO" id="GO:0004132">
    <property type="term" value="F:dCMP deaminase activity"/>
    <property type="evidence" value="ECO:0007669"/>
    <property type="project" value="InterPro"/>
</dbReference>